<dbReference type="EMBL" id="SDMP01000011">
    <property type="protein sequence ID" value="RYR28155.1"/>
    <property type="molecule type" value="Genomic_DNA"/>
</dbReference>
<organism evidence="6 7">
    <name type="scientific">Arachis hypogaea</name>
    <name type="common">Peanut</name>
    <dbReference type="NCBI Taxonomy" id="3818"/>
    <lineage>
        <taxon>Eukaryota</taxon>
        <taxon>Viridiplantae</taxon>
        <taxon>Streptophyta</taxon>
        <taxon>Embryophyta</taxon>
        <taxon>Tracheophyta</taxon>
        <taxon>Spermatophyta</taxon>
        <taxon>Magnoliopsida</taxon>
        <taxon>eudicotyledons</taxon>
        <taxon>Gunneridae</taxon>
        <taxon>Pentapetalae</taxon>
        <taxon>rosids</taxon>
        <taxon>fabids</taxon>
        <taxon>Fabales</taxon>
        <taxon>Fabaceae</taxon>
        <taxon>Papilionoideae</taxon>
        <taxon>50 kb inversion clade</taxon>
        <taxon>dalbergioids sensu lato</taxon>
        <taxon>Dalbergieae</taxon>
        <taxon>Pterocarpus clade</taxon>
        <taxon>Arachis</taxon>
    </lineage>
</organism>
<dbReference type="Pfam" id="PF04434">
    <property type="entry name" value="SWIM"/>
    <property type="match status" value="1"/>
</dbReference>
<dbReference type="PROSITE" id="PS50966">
    <property type="entry name" value="ZF_SWIM"/>
    <property type="match status" value="1"/>
</dbReference>
<keyword evidence="2 4" id="KW-0863">Zinc-finger</keyword>
<dbReference type="PANTHER" id="PTHR47718">
    <property type="entry name" value="OS01G0519700 PROTEIN"/>
    <property type="match status" value="1"/>
</dbReference>
<dbReference type="SMART" id="SM00575">
    <property type="entry name" value="ZnF_PMZ"/>
    <property type="match status" value="1"/>
</dbReference>
<dbReference type="Proteomes" id="UP000289738">
    <property type="component" value="Chromosome B01"/>
</dbReference>
<dbReference type="InterPro" id="IPR006564">
    <property type="entry name" value="Znf_PMZ"/>
</dbReference>
<dbReference type="AlphaFoldDB" id="A0A445AP29"/>
<keyword evidence="3" id="KW-0862">Zinc</keyword>
<dbReference type="InterPro" id="IPR007527">
    <property type="entry name" value="Znf_SWIM"/>
</dbReference>
<dbReference type="GO" id="GO:0008270">
    <property type="term" value="F:zinc ion binding"/>
    <property type="evidence" value="ECO:0007669"/>
    <property type="project" value="UniProtKB-KW"/>
</dbReference>
<evidence type="ECO:0000256" key="3">
    <source>
        <dbReference type="ARBA" id="ARBA00022833"/>
    </source>
</evidence>
<dbReference type="PANTHER" id="PTHR47718:SF13">
    <property type="entry name" value="OS09G0290500 PROTEIN"/>
    <property type="match status" value="1"/>
</dbReference>
<comment type="caution">
    <text evidence="6">The sequence shown here is derived from an EMBL/GenBank/DDBJ whole genome shotgun (WGS) entry which is preliminary data.</text>
</comment>
<proteinExistence type="predicted"/>
<dbReference type="InterPro" id="IPR004330">
    <property type="entry name" value="FAR1_DNA_bnd_dom"/>
</dbReference>
<sequence length="722" mass="83754">MAFVIDLKTQSSSEEIHSFDTHIDMDNINSCDSSSNSAIETECTTEVLIHPTISDEEIPKVGMLFGTLEEARQFYYNYVNKVGFEPHIRNTNFDKNGRTPINQSIQCNRDGYRTKKNPVTQRSNTVSSVHCKARIYVKFDTELRKWRLSKVELAHTHRCDPSLSWMFKKNRELSMHVKDVIERNDQVGIRPSKTFQALAEEAGGRSNLKFLEKNVRNYISGKLRINGDDTDAQEMLDYFTRMKEQNPNFFYDICVYGDNSLKHAFWAHARSRAAYKYFSDVVSFDTTYKLNKYEMPVAAFMGVNQHGRSCLFGCALLGNEETEFFEWLMQTFIKCMGKTLDGILTDQCGAMATAIRNVMPNTRHRLCIWHITRKIPHKLGKLSRYEEIKATMHGIIWESRSQESFESSWYDFIEEYTLHDNNWLNVDNRGLIPCVSNSPIEKQFQHVYTNCIFRDVQTKFIKKCDCNLSSRVVKDNQYFYEVTQQKIIKGMSVYSKYEVVFCPISHQVRCNCFRFESYGILCCHVLSVLSHCRVDKVNSSYILSQWSKNVYRKHTQIRSSHESQRSDESMNIFRGLCVDFYNVAQDFVHDKEEADILRSAFVSAKVALSEHRAKHSKSVRTSECPDGLNALRSPPHVVPRGRPSFKRLEADLDRKIKNGTKKRRASSKHTKEVAAVEGDKHLNKATERRITASKHPKLYFSMKDFAPIEEDCFTDNTFFCIP</sequence>
<evidence type="ECO:0000313" key="7">
    <source>
        <dbReference type="Proteomes" id="UP000289738"/>
    </source>
</evidence>
<feature type="domain" description="SWIM-type" evidence="5">
    <location>
        <begin position="497"/>
        <end position="533"/>
    </location>
</feature>
<keyword evidence="1" id="KW-0479">Metal-binding</keyword>
<dbReference type="InterPro" id="IPR018289">
    <property type="entry name" value="MULE_transposase_dom"/>
</dbReference>
<evidence type="ECO:0000313" key="6">
    <source>
        <dbReference type="EMBL" id="RYR28155.1"/>
    </source>
</evidence>
<protein>
    <recommendedName>
        <fullName evidence="5">SWIM-type domain-containing protein</fullName>
    </recommendedName>
</protein>
<gene>
    <name evidence="6" type="ORF">Ahy_B01g052271</name>
</gene>
<keyword evidence="7" id="KW-1185">Reference proteome</keyword>
<name>A0A445AP29_ARAHY</name>
<dbReference type="Pfam" id="PF03101">
    <property type="entry name" value="FAR1"/>
    <property type="match status" value="1"/>
</dbReference>
<dbReference type="Pfam" id="PF10551">
    <property type="entry name" value="MULE"/>
    <property type="match status" value="1"/>
</dbReference>
<evidence type="ECO:0000256" key="4">
    <source>
        <dbReference type="PROSITE-ProRule" id="PRU00325"/>
    </source>
</evidence>
<dbReference type="STRING" id="3818.A0A445AP29"/>
<evidence type="ECO:0000259" key="5">
    <source>
        <dbReference type="PROSITE" id="PS50966"/>
    </source>
</evidence>
<reference evidence="6 7" key="1">
    <citation type="submission" date="2019-01" db="EMBL/GenBank/DDBJ databases">
        <title>Sequencing of cultivated peanut Arachis hypogaea provides insights into genome evolution and oil improvement.</title>
        <authorList>
            <person name="Chen X."/>
        </authorList>
    </citation>
    <scope>NUCLEOTIDE SEQUENCE [LARGE SCALE GENOMIC DNA]</scope>
    <source>
        <strain evidence="7">cv. Fuhuasheng</strain>
        <tissue evidence="6">Leaves</tissue>
    </source>
</reference>
<accession>A0A445AP29</accession>
<evidence type="ECO:0000256" key="2">
    <source>
        <dbReference type="ARBA" id="ARBA00022771"/>
    </source>
</evidence>
<evidence type="ECO:0000256" key="1">
    <source>
        <dbReference type="ARBA" id="ARBA00022723"/>
    </source>
</evidence>